<reference evidence="1 2" key="1">
    <citation type="submission" date="2020-08" db="EMBL/GenBank/DDBJ databases">
        <title>Sequencing the genomes of 1000 actinobacteria strains.</title>
        <authorList>
            <person name="Klenk H.-P."/>
        </authorList>
    </citation>
    <scope>NUCLEOTIDE SEQUENCE [LARGE SCALE GENOMIC DNA]</scope>
    <source>
        <strain evidence="1 2">DSM 45362</strain>
    </source>
</reference>
<dbReference type="Proteomes" id="UP000587527">
    <property type="component" value="Unassembled WGS sequence"/>
</dbReference>
<name>A0A841BTU4_9ACTN</name>
<accession>A0A841BTU4</accession>
<dbReference type="EMBL" id="JACHMN010000002">
    <property type="protein sequence ID" value="MBB5870579.1"/>
    <property type="molecule type" value="Genomic_DNA"/>
</dbReference>
<keyword evidence="2" id="KW-1185">Reference proteome</keyword>
<dbReference type="AlphaFoldDB" id="A0A841BTU4"/>
<evidence type="ECO:0000313" key="1">
    <source>
        <dbReference type="EMBL" id="MBB5870579.1"/>
    </source>
</evidence>
<sequence>MYFDTLFINDHECTDQCADGLRPAGTRGILGPVNRACLTCGERCDFCDTTAVFPVPVPGNPYGYCEACLALKARAVGMILTRCHECYGITGLMPLDPADRLGLVHHTLGCDHADEAAQL</sequence>
<evidence type="ECO:0000313" key="2">
    <source>
        <dbReference type="Proteomes" id="UP000587527"/>
    </source>
</evidence>
<protein>
    <submittedName>
        <fullName evidence="1">Uncharacterized protein</fullName>
    </submittedName>
</protein>
<dbReference type="RefSeq" id="WP_184838062.1">
    <property type="nucleotide sequence ID" value="NZ_JACHMN010000002.1"/>
</dbReference>
<proteinExistence type="predicted"/>
<gene>
    <name evidence="1" type="ORF">F4553_003958</name>
</gene>
<organism evidence="1 2">
    <name type="scientific">Allocatelliglobosispora scoriae</name>
    <dbReference type="NCBI Taxonomy" id="643052"/>
    <lineage>
        <taxon>Bacteria</taxon>
        <taxon>Bacillati</taxon>
        <taxon>Actinomycetota</taxon>
        <taxon>Actinomycetes</taxon>
        <taxon>Micromonosporales</taxon>
        <taxon>Micromonosporaceae</taxon>
        <taxon>Allocatelliglobosispora</taxon>
    </lineage>
</organism>
<comment type="caution">
    <text evidence="1">The sequence shown here is derived from an EMBL/GenBank/DDBJ whole genome shotgun (WGS) entry which is preliminary data.</text>
</comment>